<organism evidence="7 8">
    <name type="scientific">Pontibacter lucknowensis</name>
    <dbReference type="NCBI Taxonomy" id="1077936"/>
    <lineage>
        <taxon>Bacteria</taxon>
        <taxon>Pseudomonadati</taxon>
        <taxon>Bacteroidota</taxon>
        <taxon>Cytophagia</taxon>
        <taxon>Cytophagales</taxon>
        <taxon>Hymenobacteraceae</taxon>
        <taxon>Pontibacter</taxon>
    </lineage>
</organism>
<evidence type="ECO:0000256" key="2">
    <source>
        <dbReference type="ARBA" id="ARBA00022759"/>
    </source>
</evidence>
<evidence type="ECO:0000313" key="8">
    <source>
        <dbReference type="Proteomes" id="UP000185924"/>
    </source>
</evidence>
<dbReference type="GO" id="GO:0006298">
    <property type="term" value="P:mismatch repair"/>
    <property type="evidence" value="ECO:0007669"/>
    <property type="project" value="InterPro"/>
</dbReference>
<evidence type="ECO:0000256" key="5">
    <source>
        <dbReference type="ARBA" id="ARBA00023204"/>
    </source>
</evidence>
<evidence type="ECO:0000256" key="6">
    <source>
        <dbReference type="ARBA" id="ARBA00029466"/>
    </source>
</evidence>
<dbReference type="AlphaFoldDB" id="A0A1N7B805"/>
<dbReference type="InterPro" id="IPR011335">
    <property type="entry name" value="Restrct_endonuc-II-like"/>
</dbReference>
<keyword evidence="5" id="KW-0234">DNA repair</keyword>
<dbReference type="InterPro" id="IPR004603">
    <property type="entry name" value="DNA_mismatch_endonuc_vsr"/>
</dbReference>
<name>A0A1N7B805_9BACT</name>
<keyword evidence="8" id="KW-1185">Reference proteome</keyword>
<dbReference type="NCBIfam" id="TIGR00632">
    <property type="entry name" value="vsr"/>
    <property type="match status" value="1"/>
</dbReference>
<dbReference type="SUPFAM" id="SSF52980">
    <property type="entry name" value="Restriction endonuclease-like"/>
    <property type="match status" value="1"/>
</dbReference>
<dbReference type="GO" id="GO:0004519">
    <property type="term" value="F:endonuclease activity"/>
    <property type="evidence" value="ECO:0007669"/>
    <property type="project" value="UniProtKB-KW"/>
</dbReference>
<sequence length="193" mass="22986">MSYVCYFLFSMNPGFIRHFQHGLFVKNYHNSLSKLATRKKVKKYSQKPVPLTAREKVSKYMRGNKSRDTKPELLLRRALWQNGLRGYRVHWRKAPGKPDICYPSRRLAVFVHGCFWHRCPHCQPTFPKSNLRFWEEKFINNQLRDERNKTLYREAGWQRVVVWECQLYQDLASCLSLIKALHRGVPASWEIAA</sequence>
<comment type="similarity">
    <text evidence="6">Belongs to the Vsr family.</text>
</comment>
<gene>
    <name evidence="7" type="ORF">SAMN05421545_3788</name>
</gene>
<accession>A0A1N7B805</accession>
<dbReference type="GO" id="GO:0016787">
    <property type="term" value="F:hydrolase activity"/>
    <property type="evidence" value="ECO:0007669"/>
    <property type="project" value="UniProtKB-KW"/>
</dbReference>
<dbReference type="STRING" id="1077936.SAMN05421545_3788"/>
<evidence type="ECO:0000256" key="3">
    <source>
        <dbReference type="ARBA" id="ARBA00022763"/>
    </source>
</evidence>
<keyword evidence="1" id="KW-0540">Nuclease</keyword>
<evidence type="ECO:0000256" key="1">
    <source>
        <dbReference type="ARBA" id="ARBA00022722"/>
    </source>
</evidence>
<dbReference type="CDD" id="cd00221">
    <property type="entry name" value="Vsr"/>
    <property type="match status" value="1"/>
</dbReference>
<dbReference type="Pfam" id="PF03852">
    <property type="entry name" value="Vsr"/>
    <property type="match status" value="1"/>
</dbReference>
<keyword evidence="3" id="KW-0227">DNA damage</keyword>
<protein>
    <submittedName>
        <fullName evidence="7">T/G mismatch-specific endonuclease</fullName>
    </submittedName>
</protein>
<dbReference type="Gene3D" id="3.40.960.10">
    <property type="entry name" value="VSR Endonuclease"/>
    <property type="match status" value="1"/>
</dbReference>
<evidence type="ECO:0000313" key="7">
    <source>
        <dbReference type="EMBL" id="SIR47377.1"/>
    </source>
</evidence>
<keyword evidence="4" id="KW-0378">Hydrolase</keyword>
<reference evidence="8" key="1">
    <citation type="submission" date="2017-01" db="EMBL/GenBank/DDBJ databases">
        <authorList>
            <person name="Varghese N."/>
            <person name="Submissions S."/>
        </authorList>
    </citation>
    <scope>NUCLEOTIDE SEQUENCE [LARGE SCALE GENOMIC DNA]</scope>
    <source>
        <strain evidence="8">DM9</strain>
    </source>
</reference>
<keyword evidence="2 7" id="KW-0255">Endonuclease</keyword>
<proteinExistence type="inferred from homology"/>
<dbReference type="Proteomes" id="UP000185924">
    <property type="component" value="Unassembled WGS sequence"/>
</dbReference>
<dbReference type="EMBL" id="FTNM01000007">
    <property type="protein sequence ID" value="SIR47377.1"/>
    <property type="molecule type" value="Genomic_DNA"/>
</dbReference>
<evidence type="ECO:0000256" key="4">
    <source>
        <dbReference type="ARBA" id="ARBA00022801"/>
    </source>
</evidence>